<keyword evidence="1" id="KW-0472">Membrane</keyword>
<evidence type="ECO:0008006" key="4">
    <source>
        <dbReference type="Google" id="ProtNLM"/>
    </source>
</evidence>
<evidence type="ECO:0000313" key="2">
    <source>
        <dbReference type="EMBL" id="MBB3090560.1"/>
    </source>
</evidence>
<dbReference type="AlphaFoldDB" id="A0A7W5A6Y4"/>
<keyword evidence="1" id="KW-0812">Transmembrane</keyword>
<protein>
    <recommendedName>
        <fullName evidence="4">DUF4878 domain-containing protein</fullName>
    </recommendedName>
</protein>
<dbReference type="EMBL" id="JACHXG010000007">
    <property type="protein sequence ID" value="MBB3090560.1"/>
    <property type="molecule type" value="Genomic_DNA"/>
</dbReference>
<organism evidence="2 3">
    <name type="scientific">Nocardioides albus</name>
    <dbReference type="NCBI Taxonomy" id="1841"/>
    <lineage>
        <taxon>Bacteria</taxon>
        <taxon>Bacillati</taxon>
        <taxon>Actinomycetota</taxon>
        <taxon>Actinomycetes</taxon>
        <taxon>Propionibacteriales</taxon>
        <taxon>Nocardioidaceae</taxon>
        <taxon>Nocardioides</taxon>
    </lineage>
</organism>
<dbReference type="RefSeq" id="WP_183547565.1">
    <property type="nucleotide sequence ID" value="NZ_BMQT01000005.1"/>
</dbReference>
<proteinExistence type="predicted"/>
<reference evidence="2 3" key="1">
    <citation type="submission" date="2020-08" db="EMBL/GenBank/DDBJ databases">
        <title>Genomic Encyclopedia of Type Strains, Phase III (KMG-III): the genomes of soil and plant-associated and newly described type strains.</title>
        <authorList>
            <person name="Whitman W."/>
        </authorList>
    </citation>
    <scope>NUCLEOTIDE SEQUENCE [LARGE SCALE GENOMIC DNA]</scope>
    <source>
        <strain evidence="2 3">CECT 3302</strain>
    </source>
</reference>
<dbReference type="Proteomes" id="UP000577707">
    <property type="component" value="Unassembled WGS sequence"/>
</dbReference>
<name>A0A7W5A6Y4_9ACTN</name>
<feature type="transmembrane region" description="Helical" evidence="1">
    <location>
        <begin position="28"/>
        <end position="47"/>
    </location>
</feature>
<comment type="caution">
    <text evidence="2">The sequence shown here is derived from an EMBL/GenBank/DDBJ whole genome shotgun (WGS) entry which is preliminary data.</text>
</comment>
<accession>A0A7W5A6Y4</accession>
<keyword evidence="1" id="KW-1133">Transmembrane helix</keyword>
<keyword evidence="3" id="KW-1185">Reference proteome</keyword>
<evidence type="ECO:0000313" key="3">
    <source>
        <dbReference type="Proteomes" id="UP000577707"/>
    </source>
</evidence>
<sequence>MPVVDPGGHPQRTSIVTRGSRWRRGVRICGLLVAVVALAALSLWWLARGSGPAEVAREFMETTSVATLYELASAEGDELLDGGGARAMIDAAEGERTYADPNPRAVSRTMVFAEPEVEGETARVEVAVSYAAEDGSVPDESMVVVLVREDGEWRVGSWGTA</sequence>
<evidence type="ECO:0000256" key="1">
    <source>
        <dbReference type="SAM" id="Phobius"/>
    </source>
</evidence>
<gene>
    <name evidence="2" type="ORF">FHS12_003518</name>
</gene>